<dbReference type="InterPro" id="IPR008928">
    <property type="entry name" value="6-hairpin_glycosidase_sf"/>
</dbReference>
<feature type="domain" description="Bacterial alpha-L-rhamnosidase N-terminal" evidence="5">
    <location>
        <begin position="322"/>
        <end position="491"/>
    </location>
</feature>
<sequence length="1049" mass="118570">MAGLKPTALRCEYRINPLGIDVRQPRLSWVVEATDPNERGQRQTAYQILVASSRENLAKDLGDLWDTGKVASAETLVVYAGKPLRSETECWWKVRVWDKDDNPSAWSEPARWTMGLLEPSEWRGKWIGYDEPAPWEERWLTFTGCRWIWTTEGQPRQQNPAGTRYFRRVFGLPSDRKITRARVLMTADNQFVLFVNGTEVSRSDGKELAWQRPQTADVTAHLRSGTNVLAVAVTNEGGPAGLLGKLVVEFESGDPLILATDRQWKWAPSEQANWQHPDFDDSGWQDAREVGNFGVPPWGSVSPQVVYVPPLPFLRKTFTVHKPVRRATVYVAALGTCELRLNGQRVTDDYFVPGWSDFRKRVYYRAYEVTHLLRQGKNALGAILHDEWYAGYQGGWGQRNKFGGEPRLLVQLHLDYADGSRETVVSDETWKATYGPILEADNYMGETYDARRELPGWDTPDYDDRHWHPVAVTATVPLQLTAHPGPPIRKVMELPAKAVREVKPGVFIFDLGQNMVGVVRLRVRNAASGTQIVLRYGEVLEPDGTLHTANLRGARATDTYICKGGVEEVWEPRFTYHGFRYVEVTGYPGTPPLDAVTGIVLHSDVLMVGEFECSHPLVNRLVENIRWGLRGNYFEVPTDCPQRDERQGWTGDAQIFVRTATYFADVSAFMTKWLIDLNDGQNDEGVYPHVAPAVGGGYGSPAWSDAGIIVPYTLWRVYGDPQFVTRHYDNMRRYIDYLVHNSKDYLRPDIGYGDWVPAGPATPKDVIATAYFAYVTKLMAEMAEAIGRHDDAEQYRQLFTKVREAFIKAYVQPDGRIKGDTQTCYALALDIGLLPDALKPQALQHLIADIERREGHLATGFVGTRPLMLALSQCGRSDVAYRLLLQETYPSWLYMVRMGATTIWERWNSILPDGSIHEPGMNSFNHYAFGCVGEWLFRFVAGIDELEPGFKRVLIRPVPDGLDFVQADYHSVRGRIAVGWRKDGSKFRMQVTIPANTTALVYVPTKDVTTVTESGQPAARSVGVRFVRMENGFAVYEVDSGRYDFVSER</sequence>
<dbReference type="InterPro" id="IPR013783">
    <property type="entry name" value="Ig-like_fold"/>
</dbReference>
<dbReference type="InterPro" id="IPR035396">
    <property type="entry name" value="Bac_rhamnosid6H"/>
</dbReference>
<dbReference type="Pfam" id="PF17389">
    <property type="entry name" value="Bac_rhamnosid6H"/>
    <property type="match status" value="1"/>
</dbReference>
<dbReference type="Gene3D" id="2.60.120.260">
    <property type="entry name" value="Galactose-binding domain-like"/>
    <property type="match status" value="3"/>
</dbReference>
<feature type="domain" description="Alpha-L-rhamnosidase concanavalin-like" evidence="4">
    <location>
        <begin position="501"/>
        <end position="602"/>
    </location>
</feature>
<dbReference type="GO" id="GO:0005975">
    <property type="term" value="P:carbohydrate metabolic process"/>
    <property type="evidence" value="ECO:0007669"/>
    <property type="project" value="InterPro"/>
</dbReference>
<dbReference type="PANTHER" id="PTHR33307">
    <property type="entry name" value="ALPHA-RHAMNOSIDASE (EUROFUNG)"/>
    <property type="match status" value="1"/>
</dbReference>
<dbReference type="PIRSF" id="PIRSF010631">
    <property type="entry name" value="A-rhamnsds"/>
    <property type="match status" value="1"/>
</dbReference>
<keyword evidence="3" id="KW-0378">Hydrolase</keyword>
<dbReference type="InterPro" id="IPR012341">
    <property type="entry name" value="6hp_glycosidase-like_sf"/>
</dbReference>
<dbReference type="EMBL" id="BEHT01000007">
    <property type="protein sequence ID" value="GBC98178.1"/>
    <property type="molecule type" value="Genomic_DNA"/>
</dbReference>
<evidence type="ECO:0000313" key="8">
    <source>
        <dbReference type="EMBL" id="GBC98178.1"/>
    </source>
</evidence>
<protein>
    <recommendedName>
        <fullName evidence="2">alpha-L-rhamnosidase</fullName>
        <ecNumber evidence="2">3.2.1.40</ecNumber>
    </recommendedName>
</protein>
<feature type="domain" description="Alpha-L-rhamnosidase C-terminal" evidence="7">
    <location>
        <begin position="942"/>
        <end position="1015"/>
    </location>
</feature>
<dbReference type="InterPro" id="IPR013737">
    <property type="entry name" value="Bac_rhamnosid_N"/>
</dbReference>
<dbReference type="Gene3D" id="2.60.420.10">
    <property type="entry name" value="Maltose phosphorylase, domain 3"/>
    <property type="match status" value="1"/>
</dbReference>
<dbReference type="Proteomes" id="UP000236173">
    <property type="component" value="Unassembled WGS sequence"/>
</dbReference>
<dbReference type="Pfam" id="PF25788">
    <property type="entry name" value="Ig_Rha78A_N"/>
    <property type="match status" value="1"/>
</dbReference>
<comment type="catalytic activity">
    <reaction evidence="1">
        <text>Hydrolysis of terminal non-reducing alpha-L-rhamnose residues in alpha-L-rhamnosides.</text>
        <dbReference type="EC" id="3.2.1.40"/>
    </reaction>
</comment>
<evidence type="ECO:0000313" key="9">
    <source>
        <dbReference type="Proteomes" id="UP000236173"/>
    </source>
</evidence>
<dbReference type="Pfam" id="PF17390">
    <property type="entry name" value="Bac_rhamnosid_C"/>
    <property type="match status" value="1"/>
</dbReference>
<dbReference type="Gene3D" id="2.60.40.10">
    <property type="entry name" value="Immunoglobulins"/>
    <property type="match status" value="1"/>
</dbReference>
<evidence type="ECO:0000259" key="5">
    <source>
        <dbReference type="Pfam" id="PF08531"/>
    </source>
</evidence>
<dbReference type="SUPFAM" id="SSF49785">
    <property type="entry name" value="Galactose-binding domain-like"/>
    <property type="match status" value="2"/>
</dbReference>
<feature type="domain" description="Alpha-L-rhamnosidase six-hairpin glycosidase" evidence="6">
    <location>
        <begin position="608"/>
        <end position="940"/>
    </location>
</feature>
<organism evidence="8 9">
    <name type="scientific">Candidatus Fervidibacter japonicus</name>
    <dbReference type="NCBI Taxonomy" id="2035412"/>
    <lineage>
        <taxon>Bacteria</taxon>
        <taxon>Candidatus Fervidibacterota</taxon>
        <taxon>Candidatus Fervidibacter</taxon>
    </lineage>
</organism>
<evidence type="ECO:0000256" key="1">
    <source>
        <dbReference type="ARBA" id="ARBA00001445"/>
    </source>
</evidence>
<dbReference type="InterPro" id="IPR035398">
    <property type="entry name" value="Bac_rhamnosid_C"/>
</dbReference>
<evidence type="ECO:0000259" key="7">
    <source>
        <dbReference type="Pfam" id="PF17390"/>
    </source>
</evidence>
<accession>A0A2H5XAG1</accession>
<dbReference type="Pfam" id="PF08531">
    <property type="entry name" value="Bac_rhamnosid_N"/>
    <property type="match status" value="1"/>
</dbReference>
<dbReference type="PANTHER" id="PTHR33307:SF6">
    <property type="entry name" value="ALPHA-RHAMNOSIDASE (EUROFUNG)-RELATED"/>
    <property type="match status" value="1"/>
</dbReference>
<dbReference type="GO" id="GO:0030596">
    <property type="term" value="F:alpha-L-rhamnosidase activity"/>
    <property type="evidence" value="ECO:0007669"/>
    <property type="project" value="UniProtKB-EC"/>
</dbReference>
<evidence type="ECO:0000256" key="3">
    <source>
        <dbReference type="ARBA" id="ARBA00022801"/>
    </source>
</evidence>
<comment type="caution">
    <text evidence="8">The sequence shown here is derived from an EMBL/GenBank/DDBJ whole genome shotgun (WGS) entry which is preliminary data.</text>
</comment>
<dbReference type="SUPFAM" id="SSF48208">
    <property type="entry name" value="Six-hairpin glycosidases"/>
    <property type="match status" value="1"/>
</dbReference>
<dbReference type="InterPro" id="IPR008902">
    <property type="entry name" value="Rhamnosid_concanavalin"/>
</dbReference>
<proteinExistence type="predicted"/>
<dbReference type="EC" id="3.2.1.40" evidence="2"/>
<evidence type="ECO:0000259" key="6">
    <source>
        <dbReference type="Pfam" id="PF17389"/>
    </source>
</evidence>
<dbReference type="InterPro" id="IPR008979">
    <property type="entry name" value="Galactose-bd-like_sf"/>
</dbReference>
<gene>
    <name evidence="8" type="ORF">HRbin17_00675</name>
</gene>
<dbReference type="Pfam" id="PF05592">
    <property type="entry name" value="Bac_rhamnosid"/>
    <property type="match status" value="1"/>
</dbReference>
<dbReference type="AlphaFoldDB" id="A0A2H5XAG1"/>
<dbReference type="Gene3D" id="1.50.10.10">
    <property type="match status" value="1"/>
</dbReference>
<dbReference type="InterPro" id="IPR016007">
    <property type="entry name" value="Alpha_rhamnosid"/>
</dbReference>
<evidence type="ECO:0000256" key="2">
    <source>
        <dbReference type="ARBA" id="ARBA00012652"/>
    </source>
</evidence>
<name>A0A2H5XAG1_9BACT</name>
<evidence type="ECO:0000259" key="4">
    <source>
        <dbReference type="Pfam" id="PF05592"/>
    </source>
</evidence>
<reference evidence="9" key="1">
    <citation type="submission" date="2017-09" db="EMBL/GenBank/DDBJ databases">
        <title>Metaegenomics of thermophilic ammonia-oxidizing enrichment culture.</title>
        <authorList>
            <person name="Kato S."/>
            <person name="Suzuki K."/>
        </authorList>
    </citation>
    <scope>NUCLEOTIDE SEQUENCE [LARGE SCALE GENOMIC DNA]</scope>
</reference>